<dbReference type="EMBL" id="OZ034820">
    <property type="protein sequence ID" value="CAL1402409.1"/>
    <property type="molecule type" value="Genomic_DNA"/>
</dbReference>
<dbReference type="Proteomes" id="UP001497516">
    <property type="component" value="Chromosome 7"/>
</dbReference>
<sequence length="77" mass="8316">MQPLSKLLSNLNLHSGKGNLFIRSKNIEREEIEGGDCDEGEPVIEGILVKSSCFRGGIWVGFVAGGEGKGRIKTQQS</sequence>
<evidence type="ECO:0000313" key="1">
    <source>
        <dbReference type="EMBL" id="CAL1402409.1"/>
    </source>
</evidence>
<dbReference type="AlphaFoldDB" id="A0AAV2FVQ3"/>
<accession>A0AAV2FVQ3</accession>
<evidence type="ECO:0000313" key="2">
    <source>
        <dbReference type="Proteomes" id="UP001497516"/>
    </source>
</evidence>
<reference evidence="1 2" key="1">
    <citation type="submission" date="2024-04" db="EMBL/GenBank/DDBJ databases">
        <authorList>
            <person name="Fracassetti M."/>
        </authorList>
    </citation>
    <scope>NUCLEOTIDE SEQUENCE [LARGE SCALE GENOMIC DNA]</scope>
</reference>
<proteinExistence type="predicted"/>
<protein>
    <submittedName>
        <fullName evidence="1">Uncharacterized protein</fullName>
    </submittedName>
</protein>
<name>A0AAV2FVQ3_9ROSI</name>
<keyword evidence="2" id="KW-1185">Reference proteome</keyword>
<gene>
    <name evidence="1" type="ORF">LTRI10_LOCUS42414</name>
</gene>
<organism evidence="1 2">
    <name type="scientific">Linum trigynum</name>
    <dbReference type="NCBI Taxonomy" id="586398"/>
    <lineage>
        <taxon>Eukaryota</taxon>
        <taxon>Viridiplantae</taxon>
        <taxon>Streptophyta</taxon>
        <taxon>Embryophyta</taxon>
        <taxon>Tracheophyta</taxon>
        <taxon>Spermatophyta</taxon>
        <taxon>Magnoliopsida</taxon>
        <taxon>eudicotyledons</taxon>
        <taxon>Gunneridae</taxon>
        <taxon>Pentapetalae</taxon>
        <taxon>rosids</taxon>
        <taxon>fabids</taxon>
        <taxon>Malpighiales</taxon>
        <taxon>Linaceae</taxon>
        <taxon>Linum</taxon>
    </lineage>
</organism>